<evidence type="ECO:0000256" key="5">
    <source>
        <dbReference type="ARBA" id="ARBA00022519"/>
    </source>
</evidence>
<sequence>MQLVESPATLGAVGDVPACALASGLSDPLVDAVVEDWGIPRPRTDELARRPSAHIVEERLELVLLIPDHSPHHLSVRIHVSGDRMLVLAEPEALEILRDAAEEADGTREAVVAMLLAAAHRGEEVLDELEDASERLEDESDGYAAAPQRRLLGRTRADLFRIQEAQAAMHRLCTPDEQLSQELSKDLHRRLRRAATEFDANRSAAARLHAMLGDLLDEQSTVVNERLTLVATIFLPLTLATGFFGMNFSWMQERTGSLAAFVLLGIVLPALATLLTLAMVRVLTRSS</sequence>
<name>A0A921KT58_9MICO</name>
<dbReference type="GO" id="GO:0015087">
    <property type="term" value="F:cobalt ion transmembrane transporter activity"/>
    <property type="evidence" value="ECO:0007669"/>
    <property type="project" value="TreeGrafter"/>
</dbReference>
<evidence type="ECO:0000256" key="11">
    <source>
        <dbReference type="SAM" id="Coils"/>
    </source>
</evidence>
<dbReference type="AlphaFoldDB" id="A0A921KT58"/>
<dbReference type="PANTHER" id="PTHR46494:SF3">
    <property type="entry name" value="ZINC TRANSPORT PROTEIN ZNTB"/>
    <property type="match status" value="1"/>
</dbReference>
<keyword evidence="4" id="KW-1003">Cell membrane</keyword>
<keyword evidence="8 12" id="KW-1133">Transmembrane helix</keyword>
<evidence type="ECO:0000313" key="13">
    <source>
        <dbReference type="EMBL" id="HJF50561.1"/>
    </source>
</evidence>
<reference evidence="13" key="2">
    <citation type="submission" date="2021-09" db="EMBL/GenBank/DDBJ databases">
        <authorList>
            <person name="Gilroy R."/>
        </authorList>
    </citation>
    <scope>NUCLEOTIDE SEQUENCE</scope>
    <source>
        <strain evidence="13">1647</strain>
    </source>
</reference>
<evidence type="ECO:0000256" key="9">
    <source>
        <dbReference type="ARBA" id="ARBA00023065"/>
    </source>
</evidence>
<evidence type="ECO:0000256" key="12">
    <source>
        <dbReference type="SAM" id="Phobius"/>
    </source>
</evidence>
<dbReference type="GO" id="GO:0015095">
    <property type="term" value="F:magnesium ion transmembrane transporter activity"/>
    <property type="evidence" value="ECO:0007669"/>
    <property type="project" value="TreeGrafter"/>
</dbReference>
<keyword evidence="9" id="KW-0406">Ion transport</keyword>
<dbReference type="InterPro" id="IPR002523">
    <property type="entry name" value="MgTranspt_CorA/ZnTranspt_ZntB"/>
</dbReference>
<dbReference type="InterPro" id="IPR045863">
    <property type="entry name" value="CorA_TM1_TM2"/>
</dbReference>
<evidence type="ECO:0000256" key="3">
    <source>
        <dbReference type="ARBA" id="ARBA00022448"/>
    </source>
</evidence>
<dbReference type="SUPFAM" id="SSF143865">
    <property type="entry name" value="CorA soluble domain-like"/>
    <property type="match status" value="1"/>
</dbReference>
<proteinExistence type="inferred from homology"/>
<dbReference type="GO" id="GO:0000287">
    <property type="term" value="F:magnesium ion binding"/>
    <property type="evidence" value="ECO:0007669"/>
    <property type="project" value="TreeGrafter"/>
</dbReference>
<feature type="transmembrane region" description="Helical" evidence="12">
    <location>
        <begin position="258"/>
        <end position="280"/>
    </location>
</feature>
<dbReference type="InterPro" id="IPR045861">
    <property type="entry name" value="CorA_cytoplasmic_dom"/>
</dbReference>
<feature type="coiled-coil region" evidence="11">
    <location>
        <begin position="119"/>
        <end position="146"/>
    </location>
</feature>
<accession>A0A921KT58</accession>
<keyword evidence="10 12" id="KW-0472">Membrane</keyword>
<evidence type="ECO:0000256" key="4">
    <source>
        <dbReference type="ARBA" id="ARBA00022475"/>
    </source>
</evidence>
<comment type="subcellular location">
    <subcellularLocation>
        <location evidence="1">Cell membrane</location>
        <topology evidence="1">Multi-pass membrane protein</topology>
    </subcellularLocation>
</comment>
<organism evidence="13 14">
    <name type="scientific">Brachybacterium paraconglomeratum</name>
    <dbReference type="NCBI Taxonomy" id="173362"/>
    <lineage>
        <taxon>Bacteria</taxon>
        <taxon>Bacillati</taxon>
        <taxon>Actinomycetota</taxon>
        <taxon>Actinomycetes</taxon>
        <taxon>Micrococcales</taxon>
        <taxon>Dermabacteraceae</taxon>
        <taxon>Brachybacterium</taxon>
    </lineage>
</organism>
<keyword evidence="3" id="KW-0813">Transport</keyword>
<dbReference type="Gene3D" id="1.20.58.340">
    <property type="entry name" value="Magnesium transport protein CorA, transmembrane region"/>
    <property type="match status" value="1"/>
</dbReference>
<dbReference type="Proteomes" id="UP000775129">
    <property type="component" value="Unassembled WGS sequence"/>
</dbReference>
<keyword evidence="6 12" id="KW-0812">Transmembrane</keyword>
<evidence type="ECO:0000256" key="1">
    <source>
        <dbReference type="ARBA" id="ARBA00004651"/>
    </source>
</evidence>
<dbReference type="EMBL" id="DYWO01000371">
    <property type="protein sequence ID" value="HJF50561.1"/>
    <property type="molecule type" value="Genomic_DNA"/>
</dbReference>
<comment type="caution">
    <text evidence="13">The sequence shown here is derived from an EMBL/GenBank/DDBJ whole genome shotgun (WGS) entry which is preliminary data.</text>
</comment>
<evidence type="ECO:0000313" key="14">
    <source>
        <dbReference type="Proteomes" id="UP000775129"/>
    </source>
</evidence>
<dbReference type="PANTHER" id="PTHR46494">
    <property type="entry name" value="CORA FAMILY METAL ION TRANSPORTER (EUROFUNG)"/>
    <property type="match status" value="1"/>
</dbReference>
<reference evidence="13" key="1">
    <citation type="journal article" date="2021" name="PeerJ">
        <title>Extensive microbial diversity within the chicken gut microbiome revealed by metagenomics and culture.</title>
        <authorList>
            <person name="Gilroy R."/>
            <person name="Ravi A."/>
            <person name="Getino M."/>
            <person name="Pursley I."/>
            <person name="Horton D.L."/>
            <person name="Alikhan N.F."/>
            <person name="Baker D."/>
            <person name="Gharbi K."/>
            <person name="Hall N."/>
            <person name="Watson M."/>
            <person name="Adriaenssens E.M."/>
            <person name="Foster-Nyarko E."/>
            <person name="Jarju S."/>
            <person name="Secka A."/>
            <person name="Antonio M."/>
            <person name="Oren A."/>
            <person name="Chaudhuri R.R."/>
            <person name="La Ragione R."/>
            <person name="Hildebrand F."/>
            <person name="Pallen M.J."/>
        </authorList>
    </citation>
    <scope>NUCLEOTIDE SEQUENCE</scope>
    <source>
        <strain evidence="13">1647</strain>
    </source>
</reference>
<feature type="transmembrane region" description="Helical" evidence="12">
    <location>
        <begin position="227"/>
        <end position="246"/>
    </location>
</feature>
<gene>
    <name evidence="13" type="ORF">K8W24_12355</name>
</gene>
<keyword evidence="7" id="KW-0862">Zinc</keyword>
<dbReference type="GO" id="GO:0005886">
    <property type="term" value="C:plasma membrane"/>
    <property type="evidence" value="ECO:0007669"/>
    <property type="project" value="UniProtKB-SubCell"/>
</dbReference>
<dbReference type="SUPFAM" id="SSF144083">
    <property type="entry name" value="Magnesium transport protein CorA, transmembrane region"/>
    <property type="match status" value="1"/>
</dbReference>
<comment type="similarity">
    <text evidence="2">Belongs to the CorA metal ion transporter (MIT) (TC 1.A.35) family.</text>
</comment>
<evidence type="ECO:0000256" key="6">
    <source>
        <dbReference type="ARBA" id="ARBA00022692"/>
    </source>
</evidence>
<evidence type="ECO:0000256" key="10">
    <source>
        <dbReference type="ARBA" id="ARBA00023136"/>
    </source>
</evidence>
<protein>
    <submittedName>
        <fullName evidence="13">CorA family divalent cation transporter</fullName>
    </submittedName>
</protein>
<dbReference type="Pfam" id="PF01544">
    <property type="entry name" value="CorA"/>
    <property type="match status" value="1"/>
</dbReference>
<keyword evidence="5" id="KW-0997">Cell inner membrane</keyword>
<keyword evidence="11" id="KW-0175">Coiled coil</keyword>
<evidence type="ECO:0000256" key="8">
    <source>
        <dbReference type="ARBA" id="ARBA00022989"/>
    </source>
</evidence>
<dbReference type="GO" id="GO:0050897">
    <property type="term" value="F:cobalt ion binding"/>
    <property type="evidence" value="ECO:0007669"/>
    <property type="project" value="TreeGrafter"/>
</dbReference>
<evidence type="ECO:0000256" key="2">
    <source>
        <dbReference type="ARBA" id="ARBA00009765"/>
    </source>
</evidence>
<evidence type="ECO:0000256" key="7">
    <source>
        <dbReference type="ARBA" id="ARBA00022833"/>
    </source>
</evidence>